<dbReference type="AlphaFoldDB" id="A0A392RF17"/>
<organism evidence="2 3">
    <name type="scientific">Trifolium medium</name>
    <dbReference type="NCBI Taxonomy" id="97028"/>
    <lineage>
        <taxon>Eukaryota</taxon>
        <taxon>Viridiplantae</taxon>
        <taxon>Streptophyta</taxon>
        <taxon>Embryophyta</taxon>
        <taxon>Tracheophyta</taxon>
        <taxon>Spermatophyta</taxon>
        <taxon>Magnoliopsida</taxon>
        <taxon>eudicotyledons</taxon>
        <taxon>Gunneridae</taxon>
        <taxon>Pentapetalae</taxon>
        <taxon>rosids</taxon>
        <taxon>fabids</taxon>
        <taxon>Fabales</taxon>
        <taxon>Fabaceae</taxon>
        <taxon>Papilionoideae</taxon>
        <taxon>50 kb inversion clade</taxon>
        <taxon>NPAAA clade</taxon>
        <taxon>Hologalegina</taxon>
        <taxon>IRL clade</taxon>
        <taxon>Trifolieae</taxon>
        <taxon>Trifolium</taxon>
    </lineage>
</organism>
<evidence type="ECO:0000256" key="1">
    <source>
        <dbReference type="SAM" id="Phobius"/>
    </source>
</evidence>
<name>A0A392RF17_9FABA</name>
<comment type="caution">
    <text evidence="2">The sequence shown here is derived from an EMBL/GenBank/DDBJ whole genome shotgun (WGS) entry which is preliminary data.</text>
</comment>
<proteinExistence type="predicted"/>
<feature type="non-terminal residue" evidence="2">
    <location>
        <position position="1"/>
    </location>
</feature>
<feature type="transmembrane region" description="Helical" evidence="1">
    <location>
        <begin position="20"/>
        <end position="37"/>
    </location>
</feature>
<evidence type="ECO:0000313" key="2">
    <source>
        <dbReference type="EMBL" id="MCI35213.1"/>
    </source>
</evidence>
<keyword evidence="1" id="KW-1133">Transmembrane helix</keyword>
<reference evidence="2 3" key="1">
    <citation type="journal article" date="2018" name="Front. Plant Sci.">
        <title>Red Clover (Trifolium pratense) and Zigzag Clover (T. medium) - A Picture of Genomic Similarities and Differences.</title>
        <authorList>
            <person name="Dluhosova J."/>
            <person name="Istvanek J."/>
            <person name="Nedelnik J."/>
            <person name="Repkova J."/>
        </authorList>
    </citation>
    <scope>NUCLEOTIDE SEQUENCE [LARGE SCALE GENOMIC DNA]</scope>
    <source>
        <strain evidence="3">cv. 10/8</strain>
        <tissue evidence="2">Leaf</tissue>
    </source>
</reference>
<dbReference type="EMBL" id="LXQA010221286">
    <property type="protein sequence ID" value="MCI35213.1"/>
    <property type="molecule type" value="Genomic_DNA"/>
</dbReference>
<protein>
    <submittedName>
        <fullName evidence="2">Uncharacterized protein</fullName>
    </submittedName>
</protein>
<accession>A0A392RF17</accession>
<keyword evidence="3" id="KW-1185">Reference proteome</keyword>
<keyword evidence="1" id="KW-0812">Transmembrane</keyword>
<keyword evidence="1" id="KW-0472">Membrane</keyword>
<feature type="transmembrane region" description="Helical" evidence="1">
    <location>
        <begin position="43"/>
        <end position="60"/>
    </location>
</feature>
<evidence type="ECO:0000313" key="3">
    <source>
        <dbReference type="Proteomes" id="UP000265520"/>
    </source>
</evidence>
<dbReference type="Proteomes" id="UP000265520">
    <property type="component" value="Unassembled WGS sequence"/>
</dbReference>
<sequence length="74" mass="8300">GKNAIETISASTAPIRHGRLCCIVLLLFSFLLLRVLFVRVLVQSFGIICIVFCSVMFLRVRSGSDLGFTFQFEE</sequence>